<organism evidence="2 3">
    <name type="scientific">Bremia lactucae</name>
    <name type="common">Lettuce downy mildew</name>
    <dbReference type="NCBI Taxonomy" id="4779"/>
    <lineage>
        <taxon>Eukaryota</taxon>
        <taxon>Sar</taxon>
        <taxon>Stramenopiles</taxon>
        <taxon>Oomycota</taxon>
        <taxon>Peronosporomycetes</taxon>
        <taxon>Peronosporales</taxon>
        <taxon>Peronosporaceae</taxon>
        <taxon>Bremia</taxon>
    </lineage>
</organism>
<accession>A0A976ICR7</accession>
<dbReference type="RefSeq" id="XP_067816264.1">
    <property type="nucleotide sequence ID" value="XM_067960255.1"/>
</dbReference>
<name>A0A976ICR7_BRELC</name>
<dbReference type="GeneID" id="94345926"/>
<comment type="caution">
    <text evidence="2">The sequence shown here is derived from an EMBL/GenBank/DDBJ whole genome shotgun (WGS) entry which is preliminary data.</text>
</comment>
<evidence type="ECO:0000313" key="3">
    <source>
        <dbReference type="Proteomes" id="UP000294530"/>
    </source>
</evidence>
<evidence type="ECO:0000256" key="1">
    <source>
        <dbReference type="SAM" id="MobiDB-lite"/>
    </source>
</evidence>
<feature type="region of interest" description="Disordered" evidence="1">
    <location>
        <begin position="574"/>
        <end position="594"/>
    </location>
</feature>
<dbReference type="Proteomes" id="UP000294530">
    <property type="component" value="Unassembled WGS sequence"/>
</dbReference>
<gene>
    <name evidence="2" type="ORF">CCR75_002156</name>
</gene>
<protein>
    <submittedName>
        <fullName evidence="2">Uncharacterized protein</fullName>
    </submittedName>
</protein>
<proteinExistence type="predicted"/>
<dbReference type="AlphaFoldDB" id="A0A976ICR7"/>
<dbReference type="OrthoDB" id="165404at2759"/>
<reference evidence="2 3" key="1">
    <citation type="journal article" date="2021" name="Genome Biol.">
        <title>AFLAP: assembly-free linkage analysis pipeline using k-mers from genome sequencing data.</title>
        <authorList>
            <person name="Fletcher K."/>
            <person name="Zhang L."/>
            <person name="Gil J."/>
            <person name="Han R."/>
            <person name="Cavanaugh K."/>
            <person name="Michelmore R."/>
        </authorList>
    </citation>
    <scope>NUCLEOTIDE SEQUENCE [LARGE SCALE GENOMIC DNA]</scope>
    <source>
        <strain evidence="2 3">SF5</strain>
    </source>
</reference>
<evidence type="ECO:0000313" key="2">
    <source>
        <dbReference type="EMBL" id="TDH66765.1"/>
    </source>
</evidence>
<dbReference type="EMBL" id="SHOA02000014">
    <property type="protein sequence ID" value="TDH66765.1"/>
    <property type="molecule type" value="Genomic_DNA"/>
</dbReference>
<feature type="compositionally biased region" description="Basic and acidic residues" evidence="1">
    <location>
        <begin position="575"/>
        <end position="584"/>
    </location>
</feature>
<keyword evidence="3" id="KW-1185">Reference proteome</keyword>
<dbReference type="KEGG" id="blac:94345926"/>
<sequence length="609" mass="69949">MSTAEPWDFAWIKVTVQSLETYKSALETAEFPSLILAALNELLKNPKANSLQLQELIDGLLEMISFPIDLELPHDTVMKLHSTRNWAIQTLLEAQKTQSHNFRELILQPHMLSNSLRQMQTKLFKSAPCRPIDVQIEIYQSLLAAVRIADEKSKLSDVMEMCASMLHIDEYFLQFAESALNGRLKILSFGPTFLQRLFSRSFMQLQVDEGTMVQKIRLFDALSLESQACVWANHLPSWWSHLQKWMLEAHRTPFNSISAIVLPINRMFRGSASQSETPTLCQYSQLYVTFVEWCRDHVDLLSSCRSMEVINALSQSTRPQNAAELFNRQLLTQLPPMNRSRGWSQSQRKSVFVTIGSALKRLQATCSTSDIMWQYEWIGILERPYLLHEALEAMFNGELSSKEIDRKAGDNLAVEHCAAIFFGWFYSFTRIETVDKITALVTTVSSKLKVSSILNGALWLNQNRAKFGCLPLLRLRLVWFWLLQSIDTELSAQSENRSMAAETDVLESIEYIFRRFTPVATKQAFQSEFVVQLLVELEWRAANANTKTIDSFLRRIAPLCAWLTKVVRLMQHENQATHDKDSRNRGSNHRNATSDVQHVIERLAQFSIK</sequence>